<dbReference type="EMBL" id="JAUTXU010000015">
    <property type="protein sequence ID" value="KAK3721967.1"/>
    <property type="molecule type" value="Genomic_DNA"/>
</dbReference>
<reference evidence="1" key="1">
    <citation type="submission" date="2023-07" db="EMBL/GenBank/DDBJ databases">
        <title>Black Yeasts Isolated from many extreme environments.</title>
        <authorList>
            <person name="Coleine C."/>
            <person name="Stajich J.E."/>
            <person name="Selbmann L."/>
        </authorList>
    </citation>
    <scope>NUCLEOTIDE SEQUENCE</scope>
    <source>
        <strain evidence="1">CCFEE 5714</strain>
    </source>
</reference>
<comment type="caution">
    <text evidence="1">The sequence shown here is derived from an EMBL/GenBank/DDBJ whole genome shotgun (WGS) entry which is preliminary data.</text>
</comment>
<evidence type="ECO:0000313" key="2">
    <source>
        <dbReference type="Proteomes" id="UP001281147"/>
    </source>
</evidence>
<evidence type="ECO:0000313" key="1">
    <source>
        <dbReference type="EMBL" id="KAK3721967.1"/>
    </source>
</evidence>
<keyword evidence="2" id="KW-1185">Reference proteome</keyword>
<name>A0ACC3NTJ1_9PEZI</name>
<sequence>MATIIKRKAVPQRHYSESNSGEYPKEIPPNDANDILALAFEKFVEAEPTVEEVELRPDLDEQLERLELETMQQDDISLSPEATVSLTDAAFAADDQSAINAVQEAARKSDKMKTALGEVKHFAGGLISRPYEFTKYYSVLRHSHGLVFYRGLTTSLQKRGLSSKTGLKIGAALGSRNGWIDVTPATDGAADLLPKDDERAWQRDIAKFLKKARKTKNVSSHRPYETDVVRIPHAAEDGYFRVVLCVDRKVLCPSPVFRYASSSLGPSILQGANLGTLPLELGIRIGSLIATYSADAAAMGVLQPTIDTVTAATQALQPSSLIGIVATTAYNISGAADRVDNAADSVNHQYEEKRALATQFADGDCAVDLEVLGAADGPEPPYPIQFSGKVAQEAGIDDLCFSIPIVHLVDLPEDTLLRLSGVYVGWAWLAKRECTGGSAMPGDLFDIWHQAVIMVGPQLQVVPSKRVRVVLLHDFEEASIFGARLDLMLVAYLRPATEVCPLDAVGVEHLQSQIVRDTAVAENTLARPAWHPEMLLQRIQNISSKRTLFERLADARQSSQKQLYKVPFHKFGVRTDSMGCRDQLVGKGGICVKR</sequence>
<accession>A0ACC3NTJ1</accession>
<protein>
    <submittedName>
        <fullName evidence="1">Uncharacterized protein</fullName>
    </submittedName>
</protein>
<organism evidence="1 2">
    <name type="scientific">Vermiconidia calcicola</name>
    <dbReference type="NCBI Taxonomy" id="1690605"/>
    <lineage>
        <taxon>Eukaryota</taxon>
        <taxon>Fungi</taxon>
        <taxon>Dikarya</taxon>
        <taxon>Ascomycota</taxon>
        <taxon>Pezizomycotina</taxon>
        <taxon>Dothideomycetes</taxon>
        <taxon>Dothideomycetidae</taxon>
        <taxon>Mycosphaerellales</taxon>
        <taxon>Extremaceae</taxon>
        <taxon>Vermiconidia</taxon>
    </lineage>
</organism>
<proteinExistence type="predicted"/>
<dbReference type="Proteomes" id="UP001281147">
    <property type="component" value="Unassembled WGS sequence"/>
</dbReference>
<gene>
    <name evidence="1" type="ORF">LTR37_002783</name>
</gene>